<keyword evidence="1" id="KW-0472">Membrane</keyword>
<keyword evidence="3" id="KW-1185">Reference proteome</keyword>
<keyword evidence="1" id="KW-1133">Transmembrane helix</keyword>
<organism evidence="2 3">
    <name type="scientific">Tuber aestivum</name>
    <name type="common">summer truffle</name>
    <dbReference type="NCBI Taxonomy" id="59557"/>
    <lineage>
        <taxon>Eukaryota</taxon>
        <taxon>Fungi</taxon>
        <taxon>Dikarya</taxon>
        <taxon>Ascomycota</taxon>
        <taxon>Pezizomycotina</taxon>
        <taxon>Pezizomycetes</taxon>
        <taxon>Pezizales</taxon>
        <taxon>Tuberaceae</taxon>
        <taxon>Tuber</taxon>
    </lineage>
</organism>
<accession>A0A292PZU6</accession>
<evidence type="ECO:0000256" key="1">
    <source>
        <dbReference type="SAM" id="Phobius"/>
    </source>
</evidence>
<proteinExistence type="predicted"/>
<reference evidence="2" key="1">
    <citation type="submission" date="2015-10" db="EMBL/GenBank/DDBJ databases">
        <authorList>
            <person name="Regsiter A."/>
            <person name="william w."/>
        </authorList>
    </citation>
    <scope>NUCLEOTIDE SEQUENCE</scope>
    <source>
        <strain evidence="2">Montdore</strain>
    </source>
</reference>
<dbReference type="EMBL" id="LN891007">
    <property type="protein sequence ID" value="CUS12013.1"/>
    <property type="molecule type" value="Genomic_DNA"/>
</dbReference>
<evidence type="ECO:0000313" key="2">
    <source>
        <dbReference type="EMBL" id="CUS12013.1"/>
    </source>
</evidence>
<evidence type="ECO:0000313" key="3">
    <source>
        <dbReference type="Proteomes" id="UP001412239"/>
    </source>
</evidence>
<sequence>LILLSPVGLGAVRRVLVEGELFDSNTILFMNLAPRTFSYLIFLFYIPCIFLLNFCL</sequence>
<feature type="non-terminal residue" evidence="2">
    <location>
        <position position="1"/>
    </location>
</feature>
<feature type="non-terminal residue" evidence="2">
    <location>
        <position position="56"/>
    </location>
</feature>
<dbReference type="AlphaFoldDB" id="A0A292PZU6"/>
<gene>
    <name evidence="2" type="ORF">GSTUAT00003927001</name>
</gene>
<dbReference type="Proteomes" id="UP001412239">
    <property type="component" value="Unassembled WGS sequence"/>
</dbReference>
<keyword evidence="1" id="KW-0812">Transmembrane</keyword>
<feature type="transmembrane region" description="Helical" evidence="1">
    <location>
        <begin position="37"/>
        <end position="55"/>
    </location>
</feature>
<protein>
    <submittedName>
        <fullName evidence="2">Uncharacterized protein</fullName>
    </submittedName>
</protein>
<name>A0A292PZU6_9PEZI</name>